<accession>A0A5S5D5K8</accession>
<dbReference type="EMBL" id="VNHX01000020">
    <property type="protein sequence ID" value="TYP91337.1"/>
    <property type="molecule type" value="Genomic_DNA"/>
</dbReference>
<evidence type="ECO:0000313" key="2">
    <source>
        <dbReference type="Proteomes" id="UP000325105"/>
    </source>
</evidence>
<reference evidence="1 2" key="1">
    <citation type="submission" date="2019-07" db="EMBL/GenBank/DDBJ databases">
        <title>Genomic Encyclopedia of Archaeal and Bacterial Type Strains, Phase II (KMG-II): from individual species to whole genera.</title>
        <authorList>
            <person name="Goeker M."/>
        </authorList>
    </citation>
    <scope>NUCLEOTIDE SEQUENCE [LARGE SCALE GENOMIC DNA]</scope>
    <source>
        <strain evidence="1 2">DSM 18850</strain>
    </source>
</reference>
<name>A0A5S5D5K8_9SPHI</name>
<sequence length="69" mass="7488">MAGQPWLDNDSPVGMTPPIGTPAAANKAACIRPKCLSHTGDGYPYMKKVNNDIKTTGVTYLFHGFLFFL</sequence>
<organism evidence="1 2">
    <name type="scientific">Sphingobacterium allocomposti</name>
    <dbReference type="NCBI Taxonomy" id="415956"/>
    <lineage>
        <taxon>Bacteria</taxon>
        <taxon>Pseudomonadati</taxon>
        <taxon>Bacteroidota</taxon>
        <taxon>Sphingobacteriia</taxon>
        <taxon>Sphingobacteriales</taxon>
        <taxon>Sphingobacteriaceae</taxon>
        <taxon>Sphingobacterium</taxon>
    </lineage>
</organism>
<evidence type="ECO:0000313" key="1">
    <source>
        <dbReference type="EMBL" id="TYP91337.1"/>
    </source>
</evidence>
<proteinExistence type="predicted"/>
<dbReference type="Proteomes" id="UP000325105">
    <property type="component" value="Unassembled WGS sequence"/>
</dbReference>
<comment type="caution">
    <text evidence="1">The sequence shown here is derived from an EMBL/GenBank/DDBJ whole genome shotgun (WGS) entry which is preliminary data.</text>
</comment>
<dbReference type="AlphaFoldDB" id="A0A5S5D5K8"/>
<gene>
    <name evidence="1" type="ORF">BC792_12045</name>
</gene>
<protein>
    <submittedName>
        <fullName evidence="1">Uncharacterized protein</fullName>
    </submittedName>
</protein>
<keyword evidence="2" id="KW-1185">Reference proteome</keyword>